<keyword evidence="3" id="KW-1185">Reference proteome</keyword>
<sequence>MTEQEEFEFRHRLEQEQSAAPKMVAPTSTPEAAPNYLEDENWLQRGLIGAGKATNDLLLGVGFSPEGAIGKHIVTEPLPEADKQLMSDPAGLIGNIGGQAGLMYVGGKALQGAGKVLGAARSVGSLGQAAGRGIEAAGNAVVAPSSYKQAAAVGGAWGGMSQPGDIGDRIQNAGVGAIGGSAGLALGRGLGKIAGSIKSALTPTGDVQAEITARLASSGIDFNALPREAQKQITKIGKRSMEDLDVLDEQQLARLADFNSLNITPTRGWVTRDAKDWWLENNLNTVDDQIAARFKDANQKLVQGVTKDAGSATDYQMGKKLEETITGYDSALKSKADTLYNQARATAGRDIPLDPYQFVNRASIDLDQQMLGAKLPKDTLLWFKRVTGGKEPFDMGTALQRLQAINGRIYSTTDPAEAKALGIVKNHLIDVIDNGEAAAATMRPTPGVQPQGDRVFTQPGFGSDRISGPSNGLSGPKSTDLIPFNGELVPAGGQDSGYTGIAEAFRAARAAAADRFRFQESNPLVEKVLKGRYTPERLPDLISSMRVDDLNSLAKVEAERGVPMLSSLRDAAKAYIRDSSTLQGETGGTFTTRGLRTALDRIGQEKGEVLFGKNGWNDYQRILRAAGNINNAPIKPAGSATAANMMRMLQQIPLPGVPKAINIAITGLGKFKQMSDVGAALNSGSGLLTPMPVQKAASRLPLLTTPGLLGVSE</sequence>
<evidence type="ECO:0000313" key="3">
    <source>
        <dbReference type="Proteomes" id="UP000502549"/>
    </source>
</evidence>
<dbReference type="RefSeq" id="WP_169940241.1">
    <property type="nucleotide sequence ID" value="NZ_CP048833.1"/>
</dbReference>
<evidence type="ECO:0000256" key="1">
    <source>
        <dbReference type="SAM" id="MobiDB-lite"/>
    </source>
</evidence>
<protein>
    <submittedName>
        <fullName evidence="2">Uncharacterized protein</fullName>
    </submittedName>
</protein>
<accession>A0A7Z3BP32</accession>
<proteinExistence type="predicted"/>
<reference evidence="2 3" key="1">
    <citation type="submission" date="2020-02" db="EMBL/GenBank/DDBJ databases">
        <title>Complete genome sequence of Pseudomonas multiresinivorans ORNL1.</title>
        <authorList>
            <person name="Podar M."/>
        </authorList>
    </citation>
    <scope>NUCLEOTIDE SEQUENCE [LARGE SCALE GENOMIC DNA]</scope>
    <source>
        <strain evidence="3">populi</strain>
    </source>
</reference>
<evidence type="ECO:0000313" key="2">
    <source>
        <dbReference type="EMBL" id="QJP10450.1"/>
    </source>
</evidence>
<name>A0A7Z3BP32_9PSED</name>
<dbReference type="KEGG" id="pmui:G4G71_22120"/>
<organism evidence="2 3">
    <name type="scientific">Pseudomonas multiresinivorans</name>
    <dbReference type="NCBI Taxonomy" id="95301"/>
    <lineage>
        <taxon>Bacteria</taxon>
        <taxon>Pseudomonadati</taxon>
        <taxon>Pseudomonadota</taxon>
        <taxon>Gammaproteobacteria</taxon>
        <taxon>Pseudomonadales</taxon>
        <taxon>Pseudomonadaceae</taxon>
        <taxon>Pseudomonas</taxon>
    </lineage>
</organism>
<dbReference type="Proteomes" id="UP000502549">
    <property type="component" value="Chromosome"/>
</dbReference>
<dbReference type="EMBL" id="CP048833">
    <property type="protein sequence ID" value="QJP10450.1"/>
    <property type="molecule type" value="Genomic_DNA"/>
</dbReference>
<dbReference type="AlphaFoldDB" id="A0A7Z3BP32"/>
<gene>
    <name evidence="2" type="ORF">G4G71_22120</name>
</gene>
<feature type="region of interest" description="Disordered" evidence="1">
    <location>
        <begin position="1"/>
        <end position="29"/>
    </location>
</feature>